<evidence type="ECO:0008006" key="4">
    <source>
        <dbReference type="Google" id="ProtNLM"/>
    </source>
</evidence>
<reference evidence="2" key="1">
    <citation type="journal article" date="2023" name="PhytoFront">
        <title>Draft Genome Resources of Seven Strains of Tilletia horrida, Causal Agent of Kernel Smut of Rice.</title>
        <authorList>
            <person name="Khanal S."/>
            <person name="Antony Babu S."/>
            <person name="Zhou X.G."/>
        </authorList>
    </citation>
    <scope>NUCLEOTIDE SEQUENCE</scope>
    <source>
        <strain evidence="2">TX6</strain>
    </source>
</reference>
<dbReference type="SUPFAM" id="SSF56112">
    <property type="entry name" value="Protein kinase-like (PK-like)"/>
    <property type="match status" value="1"/>
</dbReference>
<dbReference type="Proteomes" id="UP001176517">
    <property type="component" value="Unassembled WGS sequence"/>
</dbReference>
<keyword evidence="1" id="KW-0732">Signal</keyword>
<sequence length="554" mass="60870">MHHLRPRQALAVASLVFSALTFVLANPVSHVESDPVALLARGSVYAGGKCTTNNDCYSKLCVSNVCKLQPTGGPCSENGNCVSKNCTIPAGKTNGTCSATALLYPKAACTSDFQCLSGSCSDLVDVHDQYGDETGTFLKDDPKHRGRNCQYLSLNQSGCRNNLDCSRGVCSNSECTALADGSKCLFTYQCANVCSPKGTCYSPAAGSVRTGQPCTQNSQCYGQSCRTYNLKYTRPNLQGNGTVSLTEKVCDKAYYGNPCYSDSDCYDGACLPTNSTSSTTLSCQIRASCTEGVCYGPPGYEVCPESSCDAVLYRGKCRFDKDCVTNYCNKGQCGKNYLDWETRDKIPGVEAGTPEDAQWRMRDAKDFAQAIEFLIKKKAYYHSDIAARNTLLTGPPPHGRLLLIDYEPMSYYTNSGGPNAPEANGRWEACLDESDVIRYTHAEPVAQDTYFDIKSVWKDLPDALERLTIFNVGTTLARIFKCRIIFPWLESAELEEEHRIFVKDYGTDEVDPDQDAWEALVPEGLRAVVRRCCSYDPRDRPLAEELARAFMDIC</sequence>
<evidence type="ECO:0000313" key="3">
    <source>
        <dbReference type="Proteomes" id="UP001176517"/>
    </source>
</evidence>
<gene>
    <name evidence="2" type="ORF">OC846_006073</name>
</gene>
<comment type="caution">
    <text evidence="2">The sequence shown here is derived from an EMBL/GenBank/DDBJ whole genome shotgun (WGS) entry which is preliminary data.</text>
</comment>
<dbReference type="EMBL" id="JAPDMZ010000283">
    <property type="protein sequence ID" value="KAK0544441.1"/>
    <property type="molecule type" value="Genomic_DNA"/>
</dbReference>
<evidence type="ECO:0000256" key="1">
    <source>
        <dbReference type="SAM" id="SignalP"/>
    </source>
</evidence>
<feature type="signal peptide" evidence="1">
    <location>
        <begin position="1"/>
        <end position="25"/>
    </location>
</feature>
<dbReference type="InterPro" id="IPR011009">
    <property type="entry name" value="Kinase-like_dom_sf"/>
</dbReference>
<keyword evidence="3" id="KW-1185">Reference proteome</keyword>
<dbReference type="AlphaFoldDB" id="A0AAN6GLR0"/>
<protein>
    <recommendedName>
        <fullName evidence="4">Protein kinase domain-containing protein</fullName>
    </recommendedName>
</protein>
<dbReference type="Gene3D" id="1.10.510.10">
    <property type="entry name" value="Transferase(Phosphotransferase) domain 1"/>
    <property type="match status" value="1"/>
</dbReference>
<accession>A0AAN6GLR0</accession>
<name>A0AAN6GLR0_9BASI</name>
<feature type="chain" id="PRO_5042857662" description="Protein kinase domain-containing protein" evidence="1">
    <location>
        <begin position="26"/>
        <end position="554"/>
    </location>
</feature>
<proteinExistence type="predicted"/>
<organism evidence="2 3">
    <name type="scientific">Tilletia horrida</name>
    <dbReference type="NCBI Taxonomy" id="155126"/>
    <lineage>
        <taxon>Eukaryota</taxon>
        <taxon>Fungi</taxon>
        <taxon>Dikarya</taxon>
        <taxon>Basidiomycota</taxon>
        <taxon>Ustilaginomycotina</taxon>
        <taxon>Exobasidiomycetes</taxon>
        <taxon>Tilletiales</taxon>
        <taxon>Tilletiaceae</taxon>
        <taxon>Tilletia</taxon>
    </lineage>
</organism>
<evidence type="ECO:0000313" key="2">
    <source>
        <dbReference type="EMBL" id="KAK0544441.1"/>
    </source>
</evidence>